<dbReference type="GeneID" id="65107783"/>
<keyword evidence="2" id="KW-1185">Reference proteome</keyword>
<evidence type="ECO:0000313" key="2">
    <source>
        <dbReference type="Proteomes" id="UP000225351"/>
    </source>
</evidence>
<protein>
    <submittedName>
        <fullName evidence="1">Structural protein</fullName>
    </submittedName>
</protein>
<proteinExistence type="predicted"/>
<accession>A0A1Z1LW87</accession>
<name>A0A1Z1LW87_9CAUD</name>
<dbReference type="KEGG" id="vg:65107783"/>
<dbReference type="RefSeq" id="YP_010090311.1">
    <property type="nucleotide sequence ID" value="NC_055719.1"/>
</dbReference>
<sequence length="493" mass="51539">MADQGILAQSKPAAATNTVLYSSPVDQSASTVLNVANDGTGSAYSVAVKDYNQRLTLDASTYLFHEGDTISSYFITTDAQMNSSSGFSAGQTITSSDNEVSFKFESFYTPEYTEIFVKTEDLRAITVESANGTFEVGDTLATGASPDDTTAIVYGVNTTTDSQILYVGPSTINGAGAEFADGNSVYTANASATISAGGIATAVNEFIFSTTTAGGVYNVHVNDALTVLVDRTYRFNISDATMAGRDFKLSDTVNGEWGPDNVIGGVSPDDGSEYTDGKTTNGTAGSAGAYVQYDLTVTGNALPSQLYFYDGGTGTASNADYGGSDRYLTVNYASTFDAFYIYSLYGTIVPNTTSFIVGGVTYTITAQTPGPYGYVRRYVGTALDVILGPNSSAYAGSEQFREVPKSNTAARSVATVSAIGVDETALEDQHYITVGATNSANNVDKITSLVVGPGETVVVNSTTQNNVFSLIGFEDSSSSYVVRVYGDDSGSGN</sequence>
<reference evidence="1 2" key="1">
    <citation type="submission" date="2017-04" db="EMBL/GenBank/DDBJ databases">
        <title>Isolation and Genetic Analysis of a Novel Cyanophage S-H35 from the Bohai Sea.</title>
        <authorList>
            <person name="Xu X."/>
        </authorList>
    </citation>
    <scope>NUCLEOTIDE SEQUENCE [LARGE SCALE GENOMIC DNA]</scope>
</reference>
<dbReference type="EMBL" id="KY945241">
    <property type="protein sequence ID" value="ARW56925.1"/>
    <property type="molecule type" value="Genomic_RNA"/>
</dbReference>
<organism evidence="1 2">
    <name type="scientific">Synechococcus phage S-H35</name>
    <dbReference type="NCBI Taxonomy" id="1983572"/>
    <lineage>
        <taxon>Viruses</taxon>
        <taxon>Duplodnaviria</taxon>
        <taxon>Heunggongvirae</taxon>
        <taxon>Uroviricota</taxon>
        <taxon>Caudoviricetes</taxon>
        <taxon>Pantevenvirales</taxon>
        <taxon>Kyanoviridae</taxon>
        <taxon>Shandvirus</taxon>
        <taxon>Shandvirus sh35</taxon>
    </lineage>
</organism>
<dbReference type="Proteomes" id="UP000225351">
    <property type="component" value="Segment"/>
</dbReference>
<evidence type="ECO:0000313" key="1">
    <source>
        <dbReference type="EMBL" id="ARW56925.1"/>
    </source>
</evidence>